<evidence type="ECO:0000313" key="2">
    <source>
        <dbReference type="Proteomes" id="UP001138802"/>
    </source>
</evidence>
<evidence type="ECO:0000313" key="1">
    <source>
        <dbReference type="EMBL" id="MBK1646995.1"/>
    </source>
</evidence>
<name>A0A9X0WMT6_9GAMM</name>
<protein>
    <submittedName>
        <fullName evidence="1">Uncharacterized protein</fullName>
    </submittedName>
</protein>
<dbReference type="Proteomes" id="UP001138802">
    <property type="component" value="Unassembled WGS sequence"/>
</dbReference>
<organism evidence="1 2">
    <name type="scientific">Thiocapsa imhoffii</name>
    <dbReference type="NCBI Taxonomy" id="382777"/>
    <lineage>
        <taxon>Bacteria</taxon>
        <taxon>Pseudomonadati</taxon>
        <taxon>Pseudomonadota</taxon>
        <taxon>Gammaproteobacteria</taxon>
        <taxon>Chromatiales</taxon>
        <taxon>Chromatiaceae</taxon>
        <taxon>Thiocapsa</taxon>
    </lineage>
</organism>
<proteinExistence type="predicted"/>
<dbReference type="EMBL" id="NRSD01000083">
    <property type="protein sequence ID" value="MBK1646995.1"/>
    <property type="molecule type" value="Genomic_DNA"/>
</dbReference>
<reference evidence="1 2" key="1">
    <citation type="journal article" date="2020" name="Microorganisms">
        <title>Osmotic Adaptation and Compatible Solute Biosynthesis of Phototrophic Bacteria as Revealed from Genome Analyses.</title>
        <authorList>
            <person name="Imhoff J.F."/>
            <person name="Rahn T."/>
            <person name="Kunzel S."/>
            <person name="Keller A."/>
            <person name="Neulinger S.C."/>
        </authorList>
    </citation>
    <scope>NUCLEOTIDE SEQUENCE [LARGE SCALE GENOMIC DNA]</scope>
    <source>
        <strain evidence="1 2">DSM 21303</strain>
    </source>
</reference>
<comment type="caution">
    <text evidence="1">The sequence shown here is derived from an EMBL/GenBank/DDBJ whole genome shotgun (WGS) entry which is preliminary data.</text>
</comment>
<keyword evidence="2" id="KW-1185">Reference proteome</keyword>
<dbReference type="AlphaFoldDB" id="A0A9X0WMT6"/>
<accession>A0A9X0WMT6</accession>
<sequence>MSCLQCNLIDPDHFEILNWIPIDGGTHLTIKDALSRINVNGLFPAQIFKHAVDQFQTHLLLESCCD</sequence>
<gene>
    <name evidence="1" type="ORF">CKO25_20750</name>
</gene>